<evidence type="ECO:0000256" key="4">
    <source>
        <dbReference type="ARBA" id="ARBA00023277"/>
    </source>
</evidence>
<keyword evidence="12" id="KW-1185">Reference proteome</keyword>
<keyword evidence="2" id="KW-0677">Repeat</keyword>
<evidence type="ECO:0000256" key="1">
    <source>
        <dbReference type="ARBA" id="ARBA00007495"/>
    </source>
</evidence>
<dbReference type="InterPro" id="IPR001000">
    <property type="entry name" value="GH10_dom"/>
</dbReference>
<keyword evidence="8" id="KW-0812">Transmembrane</keyword>
<dbReference type="InterPro" id="IPR008979">
    <property type="entry name" value="Galactose-bd-like_sf"/>
</dbReference>
<dbReference type="PANTHER" id="PTHR31490:SF90">
    <property type="entry name" value="ENDO-1,4-BETA-XYLANASE A"/>
    <property type="match status" value="1"/>
</dbReference>
<keyword evidence="4 7" id="KW-0119">Carbohydrate metabolism</keyword>
<dbReference type="Proteomes" id="UP001240250">
    <property type="component" value="Unassembled WGS sequence"/>
</dbReference>
<dbReference type="EMBL" id="JAUSVM010000001">
    <property type="protein sequence ID" value="MDQ0424757.1"/>
    <property type="molecule type" value="Genomic_DNA"/>
</dbReference>
<comment type="similarity">
    <text evidence="1 7">Belongs to the glycosyl hydrolase 10 (cellulase F) family.</text>
</comment>
<dbReference type="Pfam" id="PF06452">
    <property type="entry name" value="CBM9_1"/>
    <property type="match status" value="1"/>
</dbReference>
<dbReference type="Pfam" id="PF02018">
    <property type="entry name" value="CBM_4_9"/>
    <property type="match status" value="1"/>
</dbReference>
<evidence type="ECO:0000256" key="5">
    <source>
        <dbReference type="ARBA" id="ARBA00023295"/>
    </source>
</evidence>
<keyword evidence="8" id="KW-0472">Membrane</keyword>
<dbReference type="InterPro" id="IPR017853">
    <property type="entry name" value="GH"/>
</dbReference>
<comment type="caution">
    <text evidence="11">The sequence shown here is derived from an EMBL/GenBank/DDBJ whole genome shotgun (WGS) entry which is preliminary data.</text>
</comment>
<feature type="chain" id="PRO_5046784742" description="Beta-xylanase" evidence="9">
    <location>
        <begin position="23"/>
        <end position="1061"/>
    </location>
</feature>
<feature type="signal peptide" evidence="9">
    <location>
        <begin position="1"/>
        <end position="22"/>
    </location>
</feature>
<evidence type="ECO:0000259" key="10">
    <source>
        <dbReference type="PROSITE" id="PS51760"/>
    </source>
</evidence>
<dbReference type="InterPro" id="IPR003305">
    <property type="entry name" value="CenC_carb-bd"/>
</dbReference>
<dbReference type="PROSITE" id="PS51760">
    <property type="entry name" value="GH10_2"/>
    <property type="match status" value="1"/>
</dbReference>
<protein>
    <recommendedName>
        <fullName evidence="7">Beta-xylanase</fullName>
        <ecNumber evidence="7">3.2.1.8</ecNumber>
    </recommendedName>
</protein>
<evidence type="ECO:0000256" key="2">
    <source>
        <dbReference type="ARBA" id="ARBA00022737"/>
    </source>
</evidence>
<evidence type="ECO:0000256" key="8">
    <source>
        <dbReference type="SAM" id="Phobius"/>
    </source>
</evidence>
<dbReference type="SUPFAM" id="SSF51445">
    <property type="entry name" value="(Trans)glycosidases"/>
    <property type="match status" value="1"/>
</dbReference>
<dbReference type="Gene3D" id="2.60.40.1190">
    <property type="match status" value="1"/>
</dbReference>
<feature type="domain" description="GH10" evidence="10">
    <location>
        <begin position="186"/>
        <end position="541"/>
    </location>
</feature>
<dbReference type="SUPFAM" id="SSF49785">
    <property type="entry name" value="Galactose-binding domain-like"/>
    <property type="match status" value="1"/>
</dbReference>
<evidence type="ECO:0000256" key="3">
    <source>
        <dbReference type="ARBA" id="ARBA00022801"/>
    </source>
</evidence>
<keyword evidence="6 7" id="KW-0624">Polysaccharide degradation</keyword>
<accession>A0ABU0GHC1</accession>
<keyword evidence="9" id="KW-0732">Signal</keyword>
<dbReference type="EC" id="3.2.1.8" evidence="7"/>
<dbReference type="Gene3D" id="2.60.120.260">
    <property type="entry name" value="Galactose-binding domain-like"/>
    <property type="match status" value="1"/>
</dbReference>
<proteinExistence type="inferred from homology"/>
<dbReference type="RefSeq" id="WP_070318859.1">
    <property type="nucleotide sequence ID" value="NZ_JAUSVM010000001.1"/>
</dbReference>
<feature type="transmembrane region" description="Helical" evidence="8">
    <location>
        <begin position="1025"/>
        <end position="1044"/>
    </location>
</feature>
<comment type="catalytic activity">
    <reaction evidence="7">
        <text>Endohydrolysis of (1-&gt;4)-beta-D-xylosidic linkages in xylans.</text>
        <dbReference type="EC" id="3.2.1.8"/>
    </reaction>
</comment>
<dbReference type="Pfam" id="PF00331">
    <property type="entry name" value="Glyco_hydro_10"/>
    <property type="match status" value="1"/>
</dbReference>
<evidence type="ECO:0000256" key="9">
    <source>
        <dbReference type="SAM" id="SignalP"/>
    </source>
</evidence>
<keyword evidence="8" id="KW-1133">Transmembrane helix</keyword>
<dbReference type="InterPro" id="IPR010502">
    <property type="entry name" value="Carb-bd_dom_fam9"/>
</dbReference>
<reference evidence="11 12" key="1">
    <citation type="submission" date="2023-07" db="EMBL/GenBank/DDBJ databases">
        <title>Sequencing the genomes of 1000 actinobacteria strains.</title>
        <authorList>
            <person name="Klenk H.-P."/>
        </authorList>
    </citation>
    <scope>NUCLEOTIDE SEQUENCE [LARGE SCALE GENOMIC DNA]</scope>
    <source>
        <strain evidence="11 12">DSM 14785</strain>
    </source>
</reference>
<sequence>MGVAAAALVVAPAVTLGSAAVAADAPAQVDLVFDFEDGTLQGWEPRATEQGAPAVDLVDSGAHSGQHAARVSDRVHQGQGVQLPVTDVLTPGAQYEYEAWLRFEADPGTLVLSARTDTDGTVAYSNVATFTGVTTEWTRVGGIFTMPEFGTAAELYLETQWDGGNAGNTSTFLLDDVTIATPQVTVEDLPPLRGEVPWPMGVAIDQRETLGDSRDLVTRHFNQITAENHMKPYAWYDADRNFRMDPQAKALLDTAVAEDLRVYGHVLVWHGQNPGQTDADPDTGTPANPGWMFLDDDGVQLTSSPEDQELLRQRMRQHIFSVAETIADAYGPFGSESNPLVAWDVVNEVVADGGENPDGMRRSAWFQILGEEFVDLAFRYADEAFNDEYAAAGSDRPVTLFINDYSTEAIGKQDRYFALVSRLLERGVPVDGVGHQFHVSLSTPVSALEAALTRFEALPVTQAVTELDVATGTPVTEARLIEQGYYYRDAFDLFRAKAASLFSVTVWGLFDGRSWVNDNGAPLLFDDRLQGKPAYYGAAGLELPGRIASGQSFGGQVALDDAAASAPEWEQLPLSPIGEDGVAGGLQTRWTADALTVLAQVPAGIDAVRVTVGTTTYAVPREGQGDLPAVWAAHGDGYRVVVQVPLTGAEEGDVLAFNVGVVQGEQITSWSGRAGSLALVEPLSYLEIPYAAADVPDVDGDVDEVWAGLEPVVTGKQVSGSGTATAEVRALWDTDTLFVLAEVTDPAVDSTATQPWEQDSVEIYLDLGNRKNGAYLPTDMQLRVGADNAVSFGNGPAEQADRVRTATAATGTGYVVEVAIDLMGLGGADTVHGVDFQVNDAAGGSRIGITNWADPTGQGYQSTARWGVARLVEGPVEPEGPRVTLGSQEVRAGEGVEVELAGFAPQTDVVLALDAGATARGGLGGVGAAAAPEGPVVLGTLTTDPGGSAVGTLTVPATTAPGVYLLVASVDGSPLADAALTVLAAAPGDGGTGGGDGGGGTGSAGGTGTGSTGAGGSLAVTGTGLGLGLLALLLAGTGTTLVVARRRGLTPATVRQTLLRR</sequence>
<keyword evidence="5 7" id="KW-0326">Glycosidase</keyword>
<evidence type="ECO:0000313" key="11">
    <source>
        <dbReference type="EMBL" id="MDQ0424757.1"/>
    </source>
</evidence>
<organism evidence="11 12">
    <name type="scientific">Cellulomonas iranensis</name>
    <dbReference type="NCBI Taxonomy" id="76862"/>
    <lineage>
        <taxon>Bacteria</taxon>
        <taxon>Bacillati</taxon>
        <taxon>Actinomycetota</taxon>
        <taxon>Actinomycetes</taxon>
        <taxon>Micrococcales</taxon>
        <taxon>Cellulomonadaceae</taxon>
        <taxon>Cellulomonas</taxon>
    </lineage>
</organism>
<evidence type="ECO:0000256" key="7">
    <source>
        <dbReference type="RuleBase" id="RU361174"/>
    </source>
</evidence>
<name>A0ABU0GHC1_9CELL</name>
<dbReference type="SUPFAM" id="SSF49344">
    <property type="entry name" value="CBD9-like"/>
    <property type="match status" value="1"/>
</dbReference>
<gene>
    <name evidence="11" type="ORF">JO380_001138</name>
</gene>
<dbReference type="InterPro" id="IPR044846">
    <property type="entry name" value="GH10"/>
</dbReference>
<dbReference type="SMART" id="SM00633">
    <property type="entry name" value="Glyco_10"/>
    <property type="match status" value="1"/>
</dbReference>
<dbReference type="PRINTS" id="PR00134">
    <property type="entry name" value="GLHYDRLASE10"/>
</dbReference>
<dbReference type="GO" id="GO:0031176">
    <property type="term" value="F:endo-1,4-beta-xylanase activity"/>
    <property type="evidence" value="ECO:0007669"/>
    <property type="project" value="UniProtKB-EC"/>
</dbReference>
<evidence type="ECO:0000256" key="6">
    <source>
        <dbReference type="ARBA" id="ARBA00023326"/>
    </source>
</evidence>
<keyword evidence="3 7" id="KW-0378">Hydrolase</keyword>
<dbReference type="Gene3D" id="3.20.20.80">
    <property type="entry name" value="Glycosidases"/>
    <property type="match status" value="1"/>
</dbReference>
<dbReference type="PANTHER" id="PTHR31490">
    <property type="entry name" value="GLYCOSYL HYDROLASE"/>
    <property type="match status" value="1"/>
</dbReference>
<evidence type="ECO:0000313" key="12">
    <source>
        <dbReference type="Proteomes" id="UP001240250"/>
    </source>
</evidence>